<dbReference type="AlphaFoldDB" id="A0A3P3QRV6"/>
<dbReference type="InterPro" id="IPR036513">
    <property type="entry name" value="STAS_dom_sf"/>
</dbReference>
<organism evidence="2 3">
    <name type="scientific">Rheinheimera mesophila</name>
    <dbReference type="NCBI Taxonomy" id="1547515"/>
    <lineage>
        <taxon>Bacteria</taxon>
        <taxon>Pseudomonadati</taxon>
        <taxon>Pseudomonadota</taxon>
        <taxon>Gammaproteobacteria</taxon>
        <taxon>Chromatiales</taxon>
        <taxon>Chromatiaceae</taxon>
        <taxon>Rheinheimera</taxon>
    </lineage>
</organism>
<feature type="domain" description="STAS" evidence="1">
    <location>
        <begin position="39"/>
        <end position="104"/>
    </location>
</feature>
<dbReference type="InterPro" id="IPR052746">
    <property type="entry name" value="MlaB_ABC_Transporter"/>
</dbReference>
<accession>A0A3P3QRV6</accession>
<keyword evidence="3" id="KW-1185">Reference proteome</keyword>
<evidence type="ECO:0000259" key="1">
    <source>
        <dbReference type="PROSITE" id="PS50801"/>
    </source>
</evidence>
<evidence type="ECO:0000313" key="2">
    <source>
        <dbReference type="EMBL" id="RRJ23942.1"/>
    </source>
</evidence>
<sequence length="104" mass="11549">MMLKISQQQQTLFFAGALDRQTVPTQWPFKLLKKLNGAVVFDFSDLALVDTAGLAWLLHQVAQATQLGLTIQMRHVPEQLISLAQLSDVLALLPLEKEDKGHAV</sequence>
<dbReference type="OrthoDB" id="5900662at2"/>
<gene>
    <name evidence="2" type="ORF">EIK76_07815</name>
</gene>
<name>A0A3P3QRV6_9GAMM</name>
<comment type="caution">
    <text evidence="2">The sequence shown here is derived from an EMBL/GenBank/DDBJ whole genome shotgun (WGS) entry which is preliminary data.</text>
</comment>
<dbReference type="Gene3D" id="3.30.750.24">
    <property type="entry name" value="STAS domain"/>
    <property type="match status" value="1"/>
</dbReference>
<proteinExistence type="predicted"/>
<evidence type="ECO:0000313" key="3">
    <source>
        <dbReference type="Proteomes" id="UP000276260"/>
    </source>
</evidence>
<dbReference type="PANTHER" id="PTHR35849:SF1">
    <property type="entry name" value="INTERMEMBRANE PHOSPHOLIPID TRANSPORT SYSTEM BINDING PROTEIN MLAB"/>
    <property type="match status" value="1"/>
</dbReference>
<dbReference type="InterPro" id="IPR058548">
    <property type="entry name" value="MlaB-like_STAS"/>
</dbReference>
<dbReference type="Pfam" id="PF13466">
    <property type="entry name" value="STAS_2"/>
    <property type="match status" value="1"/>
</dbReference>
<dbReference type="InterPro" id="IPR002645">
    <property type="entry name" value="STAS_dom"/>
</dbReference>
<dbReference type="PROSITE" id="PS50801">
    <property type="entry name" value="STAS"/>
    <property type="match status" value="1"/>
</dbReference>
<reference evidence="2 3" key="1">
    <citation type="submission" date="2018-11" db="EMBL/GenBank/DDBJ databases">
        <title>Draft genome analysis of Rheinheimera mesophila isolated from an industrial waste site.</title>
        <authorList>
            <person name="Yu Q."/>
            <person name="Qi Y."/>
            <person name="Zhang H."/>
            <person name="Lu Y."/>
            <person name="Pu J."/>
        </authorList>
    </citation>
    <scope>NUCLEOTIDE SEQUENCE [LARGE SCALE GENOMIC DNA]</scope>
    <source>
        <strain evidence="2 3">IITR13</strain>
    </source>
</reference>
<dbReference type="SUPFAM" id="SSF52091">
    <property type="entry name" value="SpoIIaa-like"/>
    <property type="match status" value="1"/>
</dbReference>
<protein>
    <submittedName>
        <fullName evidence="2">STAS domain-containing protein</fullName>
    </submittedName>
</protein>
<dbReference type="EMBL" id="RRCF01000001">
    <property type="protein sequence ID" value="RRJ23942.1"/>
    <property type="molecule type" value="Genomic_DNA"/>
</dbReference>
<dbReference type="Proteomes" id="UP000276260">
    <property type="component" value="Unassembled WGS sequence"/>
</dbReference>
<dbReference type="PANTHER" id="PTHR35849">
    <property type="entry name" value="BLR2341 PROTEIN"/>
    <property type="match status" value="1"/>
</dbReference>